<dbReference type="GeneID" id="87816174"/>
<keyword evidence="2" id="KW-0408">Iron</keyword>
<dbReference type="SUPFAM" id="SSF51197">
    <property type="entry name" value="Clavaminate synthase-like"/>
    <property type="match status" value="1"/>
</dbReference>
<dbReference type="PROSITE" id="PS51471">
    <property type="entry name" value="FE2OG_OXY"/>
    <property type="match status" value="1"/>
</dbReference>
<dbReference type="AlphaFoldDB" id="A0AAN6V8P5"/>
<comment type="similarity">
    <text evidence="1 2">Belongs to the iron/ascorbate-dependent oxidoreductase family.</text>
</comment>
<proteinExistence type="inferred from homology"/>
<dbReference type="InterPro" id="IPR026992">
    <property type="entry name" value="DIOX_N"/>
</dbReference>
<dbReference type="GO" id="GO:0046872">
    <property type="term" value="F:metal ion binding"/>
    <property type="evidence" value="ECO:0007669"/>
    <property type="project" value="UniProtKB-KW"/>
</dbReference>
<evidence type="ECO:0000256" key="1">
    <source>
        <dbReference type="ARBA" id="ARBA00008056"/>
    </source>
</evidence>
<reference evidence="4" key="2">
    <citation type="submission" date="2023-05" db="EMBL/GenBank/DDBJ databases">
        <authorList>
            <consortium name="Lawrence Berkeley National Laboratory"/>
            <person name="Steindorff A."/>
            <person name="Hensen N."/>
            <person name="Bonometti L."/>
            <person name="Westerberg I."/>
            <person name="Brannstrom I.O."/>
            <person name="Guillou S."/>
            <person name="Cros-Aarteil S."/>
            <person name="Calhoun S."/>
            <person name="Haridas S."/>
            <person name="Kuo A."/>
            <person name="Mondo S."/>
            <person name="Pangilinan J."/>
            <person name="Riley R."/>
            <person name="Labutti K."/>
            <person name="Andreopoulos B."/>
            <person name="Lipzen A."/>
            <person name="Chen C."/>
            <person name="Yanf M."/>
            <person name="Daum C."/>
            <person name="Ng V."/>
            <person name="Clum A."/>
            <person name="Ohm R."/>
            <person name="Martin F."/>
            <person name="Silar P."/>
            <person name="Natvig D."/>
            <person name="Lalanne C."/>
            <person name="Gautier V."/>
            <person name="Ament-Velasquez S.L."/>
            <person name="Kruys A."/>
            <person name="Hutchinson M.I."/>
            <person name="Powell A.J."/>
            <person name="Barry K."/>
            <person name="Miller A.N."/>
            <person name="Grigoriev I.V."/>
            <person name="Debuchy R."/>
            <person name="Gladieux P."/>
            <person name="Thoren M.H."/>
            <person name="Johannesson H."/>
        </authorList>
    </citation>
    <scope>NUCLEOTIDE SEQUENCE</scope>
    <source>
        <strain evidence="4">CBS 141.50</strain>
    </source>
</reference>
<dbReference type="GO" id="GO:0044283">
    <property type="term" value="P:small molecule biosynthetic process"/>
    <property type="evidence" value="ECO:0007669"/>
    <property type="project" value="UniProtKB-ARBA"/>
</dbReference>
<keyword evidence="5" id="KW-1185">Reference proteome</keyword>
<dbReference type="InterPro" id="IPR027443">
    <property type="entry name" value="IPNS-like_sf"/>
</dbReference>
<dbReference type="InterPro" id="IPR005123">
    <property type="entry name" value="Oxoglu/Fe-dep_dioxygenase_dom"/>
</dbReference>
<feature type="domain" description="Fe2OG dioxygenase" evidence="3">
    <location>
        <begin position="175"/>
        <end position="288"/>
    </location>
</feature>
<dbReference type="Pfam" id="PF14226">
    <property type="entry name" value="DIOX_N"/>
    <property type="match status" value="1"/>
</dbReference>
<sequence>MGSVDIALPLIDLSGYIRPDATEESRQRVIDEVRDACEQFGFFQATGHGVDLALQKGLLQSLDTFFGQSKEEKLKLSFLSNSCRRGYEASGMSIRDGDPLADSKEAFYIGPEDAEIEPPGLYGPNVWPTNLPGSTFRDPVWAYYEATFQLGRTIWEILLQGLGHPATVLDVFAKRPLVPMKMIRYPPASQHLPGQFGVGAHTDFGGVTVLLQEPGKEGLEVWHEEARPESTETTGSWVPVPAIENVYVINCGDMIQRWSTRRYKSARHRVVNKADVQRLSCATFWHGDLYATDPLNPGNGDTECIGQLLFKRFKNQFSFTKDVAEQLGPQAQAVEGAR</sequence>
<evidence type="ECO:0000313" key="4">
    <source>
        <dbReference type="EMBL" id="KAK4146867.1"/>
    </source>
</evidence>
<evidence type="ECO:0000256" key="2">
    <source>
        <dbReference type="RuleBase" id="RU003682"/>
    </source>
</evidence>
<dbReference type="InterPro" id="IPR044861">
    <property type="entry name" value="IPNS-like_FE2OG_OXY"/>
</dbReference>
<dbReference type="EMBL" id="MU853559">
    <property type="protein sequence ID" value="KAK4146867.1"/>
    <property type="molecule type" value="Genomic_DNA"/>
</dbReference>
<evidence type="ECO:0000259" key="3">
    <source>
        <dbReference type="PROSITE" id="PS51471"/>
    </source>
</evidence>
<dbReference type="Proteomes" id="UP001302676">
    <property type="component" value="Unassembled WGS sequence"/>
</dbReference>
<dbReference type="Gene3D" id="2.60.120.330">
    <property type="entry name" value="B-lactam Antibiotic, Isopenicillin N Synthase, Chain"/>
    <property type="match status" value="1"/>
</dbReference>
<comment type="caution">
    <text evidence="4">The sequence shown here is derived from an EMBL/GenBank/DDBJ whole genome shotgun (WGS) entry which is preliminary data.</text>
</comment>
<reference evidence="4" key="1">
    <citation type="journal article" date="2023" name="Mol. Phylogenet. Evol.">
        <title>Genome-scale phylogeny and comparative genomics of the fungal order Sordariales.</title>
        <authorList>
            <person name="Hensen N."/>
            <person name="Bonometti L."/>
            <person name="Westerberg I."/>
            <person name="Brannstrom I.O."/>
            <person name="Guillou S."/>
            <person name="Cros-Aarteil S."/>
            <person name="Calhoun S."/>
            <person name="Haridas S."/>
            <person name="Kuo A."/>
            <person name="Mondo S."/>
            <person name="Pangilinan J."/>
            <person name="Riley R."/>
            <person name="LaButti K."/>
            <person name="Andreopoulos B."/>
            <person name="Lipzen A."/>
            <person name="Chen C."/>
            <person name="Yan M."/>
            <person name="Daum C."/>
            <person name="Ng V."/>
            <person name="Clum A."/>
            <person name="Steindorff A."/>
            <person name="Ohm R.A."/>
            <person name="Martin F."/>
            <person name="Silar P."/>
            <person name="Natvig D.O."/>
            <person name="Lalanne C."/>
            <person name="Gautier V."/>
            <person name="Ament-Velasquez S.L."/>
            <person name="Kruys A."/>
            <person name="Hutchinson M.I."/>
            <person name="Powell A.J."/>
            <person name="Barry K."/>
            <person name="Miller A.N."/>
            <person name="Grigoriev I.V."/>
            <person name="Debuchy R."/>
            <person name="Gladieux P."/>
            <person name="Hiltunen Thoren M."/>
            <person name="Johannesson H."/>
        </authorList>
    </citation>
    <scope>NUCLEOTIDE SEQUENCE</scope>
    <source>
        <strain evidence="4">CBS 141.50</strain>
    </source>
</reference>
<dbReference type="InterPro" id="IPR050231">
    <property type="entry name" value="Iron_ascorbate_oxido_reductase"/>
</dbReference>
<dbReference type="Pfam" id="PF03171">
    <property type="entry name" value="2OG-FeII_Oxy"/>
    <property type="match status" value="1"/>
</dbReference>
<evidence type="ECO:0000313" key="5">
    <source>
        <dbReference type="Proteomes" id="UP001302676"/>
    </source>
</evidence>
<keyword evidence="2" id="KW-0479">Metal-binding</keyword>
<accession>A0AAN6V8P5</accession>
<organism evidence="4 5">
    <name type="scientific">Dichotomopilus funicola</name>
    <dbReference type="NCBI Taxonomy" id="1934379"/>
    <lineage>
        <taxon>Eukaryota</taxon>
        <taxon>Fungi</taxon>
        <taxon>Dikarya</taxon>
        <taxon>Ascomycota</taxon>
        <taxon>Pezizomycotina</taxon>
        <taxon>Sordariomycetes</taxon>
        <taxon>Sordariomycetidae</taxon>
        <taxon>Sordariales</taxon>
        <taxon>Chaetomiaceae</taxon>
        <taxon>Dichotomopilus</taxon>
    </lineage>
</organism>
<dbReference type="PANTHER" id="PTHR47990">
    <property type="entry name" value="2-OXOGLUTARATE (2OG) AND FE(II)-DEPENDENT OXYGENASE SUPERFAMILY PROTEIN-RELATED"/>
    <property type="match status" value="1"/>
</dbReference>
<protein>
    <submittedName>
        <fullName evidence="4">2OG-Fe(II) oxygenase</fullName>
    </submittedName>
</protein>
<dbReference type="RefSeq" id="XP_062640238.1">
    <property type="nucleotide sequence ID" value="XM_062779561.1"/>
</dbReference>
<name>A0AAN6V8P5_9PEZI</name>
<dbReference type="GO" id="GO:0016491">
    <property type="term" value="F:oxidoreductase activity"/>
    <property type="evidence" value="ECO:0007669"/>
    <property type="project" value="UniProtKB-KW"/>
</dbReference>
<gene>
    <name evidence="4" type="ORF">C8A04DRAFT_25446</name>
</gene>
<keyword evidence="2" id="KW-0560">Oxidoreductase</keyword>